<reference evidence="1 2" key="1">
    <citation type="journal article" date="2019" name="Nat. Ecol. Evol.">
        <title>Megaphylogeny resolves global patterns of mushroom evolution.</title>
        <authorList>
            <person name="Varga T."/>
            <person name="Krizsan K."/>
            <person name="Foldi C."/>
            <person name="Dima B."/>
            <person name="Sanchez-Garcia M."/>
            <person name="Sanchez-Ramirez S."/>
            <person name="Szollosi G.J."/>
            <person name="Szarkandi J.G."/>
            <person name="Papp V."/>
            <person name="Albert L."/>
            <person name="Andreopoulos W."/>
            <person name="Angelini C."/>
            <person name="Antonin V."/>
            <person name="Barry K.W."/>
            <person name="Bougher N.L."/>
            <person name="Buchanan P."/>
            <person name="Buyck B."/>
            <person name="Bense V."/>
            <person name="Catcheside P."/>
            <person name="Chovatia M."/>
            <person name="Cooper J."/>
            <person name="Damon W."/>
            <person name="Desjardin D."/>
            <person name="Finy P."/>
            <person name="Geml J."/>
            <person name="Haridas S."/>
            <person name="Hughes K."/>
            <person name="Justo A."/>
            <person name="Karasinski D."/>
            <person name="Kautmanova I."/>
            <person name="Kiss B."/>
            <person name="Kocsube S."/>
            <person name="Kotiranta H."/>
            <person name="LaButti K.M."/>
            <person name="Lechner B.E."/>
            <person name="Liimatainen K."/>
            <person name="Lipzen A."/>
            <person name="Lukacs Z."/>
            <person name="Mihaltcheva S."/>
            <person name="Morgado L.N."/>
            <person name="Niskanen T."/>
            <person name="Noordeloos M.E."/>
            <person name="Ohm R.A."/>
            <person name="Ortiz-Santana B."/>
            <person name="Ovrebo C."/>
            <person name="Racz N."/>
            <person name="Riley R."/>
            <person name="Savchenko A."/>
            <person name="Shiryaev A."/>
            <person name="Soop K."/>
            <person name="Spirin V."/>
            <person name="Szebenyi C."/>
            <person name="Tomsovsky M."/>
            <person name="Tulloss R.E."/>
            <person name="Uehling J."/>
            <person name="Grigoriev I.V."/>
            <person name="Vagvolgyi C."/>
            <person name="Papp T."/>
            <person name="Martin F.M."/>
            <person name="Miettinen O."/>
            <person name="Hibbett D.S."/>
            <person name="Nagy L.G."/>
        </authorList>
    </citation>
    <scope>NUCLEOTIDE SEQUENCE [LARGE SCALE GENOMIC DNA]</scope>
    <source>
        <strain evidence="1 2">NL-1719</strain>
    </source>
</reference>
<proteinExistence type="predicted"/>
<organism evidence="1 2">
    <name type="scientific">Pluteus cervinus</name>
    <dbReference type="NCBI Taxonomy" id="181527"/>
    <lineage>
        <taxon>Eukaryota</taxon>
        <taxon>Fungi</taxon>
        <taxon>Dikarya</taxon>
        <taxon>Basidiomycota</taxon>
        <taxon>Agaricomycotina</taxon>
        <taxon>Agaricomycetes</taxon>
        <taxon>Agaricomycetidae</taxon>
        <taxon>Agaricales</taxon>
        <taxon>Pluteineae</taxon>
        <taxon>Pluteaceae</taxon>
        <taxon>Pluteus</taxon>
    </lineage>
</organism>
<accession>A0ACD3B4C5</accession>
<protein>
    <submittedName>
        <fullName evidence="1">WD40 repeat-like protein</fullName>
    </submittedName>
</protein>
<dbReference type="Proteomes" id="UP000308600">
    <property type="component" value="Unassembled WGS sequence"/>
</dbReference>
<gene>
    <name evidence="1" type="ORF">BDN72DRAFT_957085</name>
</gene>
<evidence type="ECO:0000313" key="2">
    <source>
        <dbReference type="Proteomes" id="UP000308600"/>
    </source>
</evidence>
<keyword evidence="2" id="KW-1185">Reference proteome</keyword>
<evidence type="ECO:0000313" key="1">
    <source>
        <dbReference type="EMBL" id="TFK72737.1"/>
    </source>
</evidence>
<dbReference type="EMBL" id="ML208282">
    <property type="protein sequence ID" value="TFK72737.1"/>
    <property type="molecule type" value="Genomic_DNA"/>
</dbReference>
<name>A0ACD3B4C5_9AGAR</name>
<sequence length="785" mass="83606">MMLAVTASDSLTFVDASSLKKPPPSIHSDVTLQDRPTASAWSHDNATLYLSGSNHIYKFDVSSGSLAVVYTAKEHQEISCVAARHGGVVFSEDNHVHVLECGPTPKIAQTLAPHNTAVSCVSLSEDGTLIASASTGVVHVYSLQVGTYTALRGLGSSQRVDVCAFHPHTRTRLLVGLGKQVLVYDTTRPSSPLKTIPISEPAFGDIVGIACSPFSKTLMAVASLNGYVALIDLEKEKGLFRVVNLRFPLTSISFSPEGASIYLGTEDGRLLILDLRALDRTPKIILMSQTGQRIESLSVQGKAKTRTDTTSKATTVKSPMRSESTRTLAQVSSRASLKTVSSPVRRVIRPDATPTSRRTSSVRESIPGSPLTKSRALTAALVAKKTALAPARDPHGNAGGKPSSLCNDSAKGKSNVTTPLRPSGVRVSRVSPASTSRTGPISPNSPINIRPRQPLSPMAAALVGKRVPIVNRPSTSSLTNKARVVSGSHLPPSDENFLAVPVPASSRTRSRAGSSSSRAESISSARTTSRTGATSVASTIESMPDARRASGSSSAGTRKASSSSSSSSSPKSRMSLKSRSTVTPSPDLPELDEEPKPIMPLSLDGVEKKKGMPMLGLSADEVADWINSRPSSGEGDIKGKGKAVAFQPGCDDSSDTEDEGGTENTERQRNMAIQKSPLRPGLQGSKGWVPSPLRNAASSLPGNNLSSSGSAAHDFLRTIVRDVMFEFQQETKAEMMGLHLDVVRMGRGWKKELRGLMDEYVGDLKDLRDENRTLREENERLRRGY</sequence>